<dbReference type="EMBL" id="KN835203">
    <property type="protein sequence ID" value="KIK43858.1"/>
    <property type="molecule type" value="Genomic_DNA"/>
</dbReference>
<keyword evidence="2" id="KW-0812">Transmembrane</keyword>
<accession>A0A0D0BKS4</accession>
<keyword evidence="2" id="KW-0472">Membrane</keyword>
<feature type="compositionally biased region" description="Polar residues" evidence="1">
    <location>
        <begin position="86"/>
        <end position="110"/>
    </location>
</feature>
<dbReference type="InParanoid" id="A0A0D0BKS4"/>
<feature type="compositionally biased region" description="Pro residues" evidence="1">
    <location>
        <begin position="173"/>
        <end position="190"/>
    </location>
</feature>
<feature type="compositionally biased region" description="Polar residues" evidence="1">
    <location>
        <begin position="204"/>
        <end position="213"/>
    </location>
</feature>
<dbReference type="Proteomes" id="UP000054485">
    <property type="component" value="Unassembled WGS sequence"/>
</dbReference>
<proteinExistence type="predicted"/>
<keyword evidence="4" id="KW-1185">Reference proteome</keyword>
<name>A0A0D0BKS4_9AGAM</name>
<protein>
    <submittedName>
        <fullName evidence="3">Uncharacterized protein</fullName>
    </submittedName>
</protein>
<feature type="compositionally biased region" description="Low complexity" evidence="1">
    <location>
        <begin position="191"/>
        <end position="203"/>
    </location>
</feature>
<dbReference type="OrthoDB" id="2682090at2759"/>
<gene>
    <name evidence="3" type="ORF">CY34DRAFT_803367</name>
</gene>
<sequence length="256" mass="27426">MPQAQHHGASIVNVMTFFVTLLCASQVYASCTSSFDSTYCTPTFPTSTIIGLAVGGIILLTIVGIVGRIHRRRTLRQRATQTTFVYTTPSNGYGRPQSNVYHPYPTQSQCPPGLQPSRPVPGQMNSLNRQGTTVASSFPQPAYPSPATHSANTRSPAMPSPTHYSYSNQTPHRSPPSSPNSTHPPPPGFPLSPSSPSTYSRVSTDPSTVQTPSVAPAAQAPLYATPDARPENMEMHPLTVKTEATNIEPPPAYTPI</sequence>
<reference evidence="4" key="2">
    <citation type="submission" date="2015-01" db="EMBL/GenBank/DDBJ databases">
        <title>Evolutionary Origins and Diversification of the Mycorrhizal Mutualists.</title>
        <authorList>
            <consortium name="DOE Joint Genome Institute"/>
            <consortium name="Mycorrhizal Genomics Consortium"/>
            <person name="Kohler A."/>
            <person name="Kuo A."/>
            <person name="Nagy L.G."/>
            <person name="Floudas D."/>
            <person name="Copeland A."/>
            <person name="Barry K.W."/>
            <person name="Cichocki N."/>
            <person name="Veneault-Fourrey C."/>
            <person name="LaButti K."/>
            <person name="Lindquist E.A."/>
            <person name="Lipzen A."/>
            <person name="Lundell T."/>
            <person name="Morin E."/>
            <person name="Murat C."/>
            <person name="Riley R."/>
            <person name="Ohm R."/>
            <person name="Sun H."/>
            <person name="Tunlid A."/>
            <person name="Henrissat B."/>
            <person name="Grigoriev I.V."/>
            <person name="Hibbett D.S."/>
            <person name="Martin F."/>
        </authorList>
    </citation>
    <scope>NUCLEOTIDE SEQUENCE [LARGE SCALE GENOMIC DNA]</scope>
    <source>
        <strain evidence="4">UH-Slu-Lm8-n1</strain>
    </source>
</reference>
<evidence type="ECO:0000256" key="1">
    <source>
        <dbReference type="SAM" id="MobiDB-lite"/>
    </source>
</evidence>
<feature type="transmembrane region" description="Helical" evidence="2">
    <location>
        <begin position="12"/>
        <end position="29"/>
    </location>
</feature>
<organism evidence="3 4">
    <name type="scientific">Suillus luteus UH-Slu-Lm8-n1</name>
    <dbReference type="NCBI Taxonomy" id="930992"/>
    <lineage>
        <taxon>Eukaryota</taxon>
        <taxon>Fungi</taxon>
        <taxon>Dikarya</taxon>
        <taxon>Basidiomycota</taxon>
        <taxon>Agaricomycotina</taxon>
        <taxon>Agaricomycetes</taxon>
        <taxon>Agaricomycetidae</taxon>
        <taxon>Boletales</taxon>
        <taxon>Suillineae</taxon>
        <taxon>Suillaceae</taxon>
        <taxon>Suillus</taxon>
    </lineage>
</organism>
<feature type="transmembrane region" description="Helical" evidence="2">
    <location>
        <begin position="49"/>
        <end position="69"/>
    </location>
</feature>
<dbReference type="CDD" id="cd12087">
    <property type="entry name" value="TM_EGFR-like"/>
    <property type="match status" value="1"/>
</dbReference>
<evidence type="ECO:0000313" key="4">
    <source>
        <dbReference type="Proteomes" id="UP000054485"/>
    </source>
</evidence>
<keyword evidence="2" id="KW-1133">Transmembrane helix</keyword>
<feature type="region of interest" description="Disordered" evidence="1">
    <location>
        <begin position="86"/>
        <end position="256"/>
    </location>
</feature>
<dbReference type="AlphaFoldDB" id="A0A0D0BKS4"/>
<reference evidence="3 4" key="1">
    <citation type="submission" date="2014-04" db="EMBL/GenBank/DDBJ databases">
        <authorList>
            <consortium name="DOE Joint Genome Institute"/>
            <person name="Kuo A."/>
            <person name="Ruytinx J."/>
            <person name="Rineau F."/>
            <person name="Colpaert J."/>
            <person name="Kohler A."/>
            <person name="Nagy L.G."/>
            <person name="Floudas D."/>
            <person name="Copeland A."/>
            <person name="Barry K.W."/>
            <person name="Cichocki N."/>
            <person name="Veneault-Fourrey C."/>
            <person name="LaButti K."/>
            <person name="Lindquist E.A."/>
            <person name="Lipzen A."/>
            <person name="Lundell T."/>
            <person name="Morin E."/>
            <person name="Murat C."/>
            <person name="Sun H."/>
            <person name="Tunlid A."/>
            <person name="Henrissat B."/>
            <person name="Grigoriev I.V."/>
            <person name="Hibbett D.S."/>
            <person name="Martin F."/>
            <person name="Nordberg H.P."/>
            <person name="Cantor M.N."/>
            <person name="Hua S.X."/>
        </authorList>
    </citation>
    <scope>NUCLEOTIDE SEQUENCE [LARGE SCALE GENOMIC DNA]</scope>
    <source>
        <strain evidence="3 4">UH-Slu-Lm8-n1</strain>
    </source>
</reference>
<evidence type="ECO:0000313" key="3">
    <source>
        <dbReference type="EMBL" id="KIK43858.1"/>
    </source>
</evidence>
<feature type="compositionally biased region" description="Polar residues" evidence="1">
    <location>
        <begin position="123"/>
        <end position="139"/>
    </location>
</feature>
<dbReference type="HOGENOM" id="CLU_1086555_0_0_1"/>
<evidence type="ECO:0000256" key="2">
    <source>
        <dbReference type="SAM" id="Phobius"/>
    </source>
</evidence>